<evidence type="ECO:0000256" key="6">
    <source>
        <dbReference type="ARBA" id="ARBA00022801"/>
    </source>
</evidence>
<dbReference type="Pfam" id="PF01435">
    <property type="entry name" value="Peptidase_M48"/>
    <property type="match status" value="1"/>
</dbReference>
<dbReference type="SMART" id="SM00028">
    <property type="entry name" value="TPR"/>
    <property type="match status" value="2"/>
</dbReference>
<feature type="repeat" description="TPR" evidence="11">
    <location>
        <begin position="492"/>
        <end position="525"/>
    </location>
</feature>
<sequence length="618" mass="69164">MLFAQIIAFILVMVVFEAYTPSPPTLSWFETLFACLLAAFWLWLGIKFAGLFFIKKVQSEGYAKDPGSRARAFVAKAHAASVACLLFMITALDLKAHLLRIPHLAESETLLGLSAVILFFLLSLLVWATVYPVEERVLGQSLSRKNYILGQARFVAPVTFPWFMVVVLRDLFSFLIPHGRELLSTQAGDIAFLLIFLLIMAAFFPPLIRAWWGCRIWPQGPVRDLAETVLSRAGVKVSAILSWPILNGQLLTAGVLGVFSRFRYLLLTPALTRELTPSELAGVVAHEAGHVHHKHLQKYLFFFIGYFVAAYALTEPLSLLLQGGLYILSGWSWGANMLSQEGPGTAAISLFMALPLVILMVVYLRYIMGYFMRNYERQADFFALRFMGEAGPLSLALEKVALLSGDIRQAPSWHHFSIAQRVEALERAEDDPKVIKIHARNLKKSLNIYLICLLSLAVLGWIAQGMDLSQGLRRATIVRLMENQLAQTPLDPNLSMTLGIMKYESGQEEEALHYLRQAVRLAPRHAEALNSLAWFYATAKDKALRNPAQALALAQRAVQIAPLPHIWDTLAEAFFINGRPDLALSAARAALAAGPTQRKEYFLSQIKRFEEALKNRKR</sequence>
<dbReference type="RefSeq" id="WP_082464201.1">
    <property type="nucleotide sequence ID" value="NZ_AZAC01000010.1"/>
</dbReference>
<keyword evidence="3" id="KW-0645">Protease</keyword>
<keyword evidence="6" id="KW-0378">Hydrolase</keyword>
<feature type="transmembrane region" description="Helical" evidence="12">
    <location>
        <begin position="446"/>
        <end position="463"/>
    </location>
</feature>
<comment type="cofactor">
    <cofactor evidence="1">
        <name>Zn(2+)</name>
        <dbReference type="ChEBI" id="CHEBI:29105"/>
    </cofactor>
</comment>
<reference evidence="14 15" key="1">
    <citation type="submission" date="2013-11" db="EMBL/GenBank/DDBJ databases">
        <title>Metagenomic analysis of a methanogenic consortium involved in long chain n-alkane degradation.</title>
        <authorList>
            <person name="Davidova I.A."/>
            <person name="Callaghan A.V."/>
            <person name="Wawrik B."/>
            <person name="Pruitt S."/>
            <person name="Marks C."/>
            <person name="Duncan K.E."/>
            <person name="Suflita J.M."/>
        </authorList>
    </citation>
    <scope>NUCLEOTIDE SEQUENCE [LARGE SCALE GENOMIC DNA]</scope>
    <source>
        <strain evidence="14 15">SPR</strain>
    </source>
</reference>
<organism evidence="14 15">
    <name type="scientific">Dethiosulfatarculus sandiegensis</name>
    <dbReference type="NCBI Taxonomy" id="1429043"/>
    <lineage>
        <taxon>Bacteria</taxon>
        <taxon>Pseudomonadati</taxon>
        <taxon>Thermodesulfobacteriota</taxon>
        <taxon>Desulfarculia</taxon>
        <taxon>Desulfarculales</taxon>
        <taxon>Desulfarculaceae</taxon>
        <taxon>Dethiosulfatarculus</taxon>
    </lineage>
</organism>
<dbReference type="InterPro" id="IPR011990">
    <property type="entry name" value="TPR-like_helical_dom_sf"/>
</dbReference>
<dbReference type="EMBL" id="AZAC01000010">
    <property type="protein sequence ID" value="KIX14613.1"/>
    <property type="molecule type" value="Genomic_DNA"/>
</dbReference>
<dbReference type="GO" id="GO:0046872">
    <property type="term" value="F:metal ion binding"/>
    <property type="evidence" value="ECO:0007669"/>
    <property type="project" value="UniProtKB-KW"/>
</dbReference>
<feature type="transmembrane region" description="Helical" evidence="12">
    <location>
        <begin position="154"/>
        <end position="178"/>
    </location>
</feature>
<evidence type="ECO:0000256" key="9">
    <source>
        <dbReference type="ARBA" id="ARBA00023049"/>
    </source>
</evidence>
<dbReference type="InterPro" id="IPR050083">
    <property type="entry name" value="HtpX_protease"/>
</dbReference>
<evidence type="ECO:0000313" key="14">
    <source>
        <dbReference type="EMBL" id="KIX14613.1"/>
    </source>
</evidence>
<feature type="transmembrane region" description="Helical" evidence="12">
    <location>
        <begin position="28"/>
        <end position="53"/>
    </location>
</feature>
<evidence type="ECO:0000256" key="12">
    <source>
        <dbReference type="SAM" id="Phobius"/>
    </source>
</evidence>
<keyword evidence="11" id="KW-0802">TPR repeat</keyword>
<keyword evidence="10 12" id="KW-0472">Membrane</keyword>
<dbReference type="Gene3D" id="1.25.40.10">
    <property type="entry name" value="Tetratricopeptide repeat domain"/>
    <property type="match status" value="1"/>
</dbReference>
<evidence type="ECO:0000256" key="1">
    <source>
        <dbReference type="ARBA" id="ARBA00001947"/>
    </source>
</evidence>
<keyword evidence="5" id="KW-0479">Metal-binding</keyword>
<feature type="transmembrane region" description="Helical" evidence="12">
    <location>
        <begin position="73"/>
        <end position="92"/>
    </location>
</feature>
<dbReference type="Gene3D" id="3.30.2010.10">
    <property type="entry name" value="Metalloproteases ('zincins'), catalytic domain"/>
    <property type="match status" value="1"/>
</dbReference>
<evidence type="ECO:0000259" key="13">
    <source>
        <dbReference type="Pfam" id="PF01435"/>
    </source>
</evidence>
<keyword evidence="4 12" id="KW-0812">Transmembrane</keyword>
<evidence type="ECO:0000256" key="2">
    <source>
        <dbReference type="ARBA" id="ARBA00022475"/>
    </source>
</evidence>
<feature type="domain" description="Peptidase M48" evidence="13">
    <location>
        <begin position="261"/>
        <end position="427"/>
    </location>
</feature>
<feature type="transmembrane region" description="Helical" evidence="12">
    <location>
        <begin position="347"/>
        <end position="368"/>
    </location>
</feature>
<dbReference type="InterPro" id="IPR001915">
    <property type="entry name" value="Peptidase_M48"/>
</dbReference>
<gene>
    <name evidence="14" type="ORF">X474_07565</name>
</gene>
<evidence type="ECO:0000256" key="3">
    <source>
        <dbReference type="ARBA" id="ARBA00022670"/>
    </source>
</evidence>
<evidence type="ECO:0000256" key="4">
    <source>
        <dbReference type="ARBA" id="ARBA00022692"/>
    </source>
</evidence>
<name>A0A0D2HW63_9BACT</name>
<evidence type="ECO:0000256" key="10">
    <source>
        <dbReference type="ARBA" id="ARBA00023136"/>
    </source>
</evidence>
<dbReference type="InterPro" id="IPR019734">
    <property type="entry name" value="TPR_rpt"/>
</dbReference>
<dbReference type="STRING" id="1429043.X474_07565"/>
<evidence type="ECO:0000313" key="15">
    <source>
        <dbReference type="Proteomes" id="UP000032233"/>
    </source>
</evidence>
<keyword evidence="2" id="KW-1003">Cell membrane</keyword>
<dbReference type="GO" id="GO:0004222">
    <property type="term" value="F:metalloendopeptidase activity"/>
    <property type="evidence" value="ECO:0007669"/>
    <property type="project" value="InterPro"/>
</dbReference>
<keyword evidence="9" id="KW-0482">Metalloprotease</keyword>
<feature type="transmembrane region" description="Helical" evidence="12">
    <location>
        <begin position="190"/>
        <end position="208"/>
    </location>
</feature>
<dbReference type="InParanoid" id="A0A0D2HW63"/>
<evidence type="ECO:0000256" key="8">
    <source>
        <dbReference type="ARBA" id="ARBA00022989"/>
    </source>
</evidence>
<dbReference type="CDD" id="cd07345">
    <property type="entry name" value="M48A_Ste24p-like"/>
    <property type="match status" value="1"/>
</dbReference>
<keyword evidence="8 12" id="KW-1133">Transmembrane helix</keyword>
<keyword evidence="15" id="KW-1185">Reference proteome</keyword>
<feature type="transmembrane region" description="Helical" evidence="12">
    <location>
        <begin position="299"/>
        <end position="327"/>
    </location>
</feature>
<feature type="transmembrane region" description="Helical" evidence="12">
    <location>
        <begin position="112"/>
        <end position="133"/>
    </location>
</feature>
<evidence type="ECO:0000256" key="5">
    <source>
        <dbReference type="ARBA" id="ARBA00022723"/>
    </source>
</evidence>
<proteinExistence type="predicted"/>
<dbReference type="PANTHER" id="PTHR43221:SF2">
    <property type="entry name" value="PROTEASE HTPX HOMOLOG"/>
    <property type="match status" value="1"/>
</dbReference>
<evidence type="ECO:0000256" key="11">
    <source>
        <dbReference type="PROSITE-ProRule" id="PRU00339"/>
    </source>
</evidence>
<dbReference type="Proteomes" id="UP000032233">
    <property type="component" value="Unassembled WGS sequence"/>
</dbReference>
<evidence type="ECO:0000256" key="7">
    <source>
        <dbReference type="ARBA" id="ARBA00022833"/>
    </source>
</evidence>
<keyword evidence="7" id="KW-0862">Zinc</keyword>
<accession>A0A0D2HW63</accession>
<comment type="caution">
    <text evidence="14">The sequence shown here is derived from an EMBL/GenBank/DDBJ whole genome shotgun (WGS) entry which is preliminary data.</text>
</comment>
<dbReference type="OrthoDB" id="255388at2"/>
<dbReference type="GO" id="GO:0006508">
    <property type="term" value="P:proteolysis"/>
    <property type="evidence" value="ECO:0007669"/>
    <property type="project" value="UniProtKB-KW"/>
</dbReference>
<dbReference type="PANTHER" id="PTHR43221">
    <property type="entry name" value="PROTEASE HTPX"/>
    <property type="match status" value="1"/>
</dbReference>
<dbReference type="SUPFAM" id="SSF48452">
    <property type="entry name" value="TPR-like"/>
    <property type="match status" value="1"/>
</dbReference>
<dbReference type="AlphaFoldDB" id="A0A0D2HW63"/>
<dbReference type="PROSITE" id="PS50005">
    <property type="entry name" value="TPR"/>
    <property type="match status" value="1"/>
</dbReference>
<protein>
    <recommendedName>
        <fullName evidence="13">Peptidase M48 domain-containing protein</fullName>
    </recommendedName>
</protein>